<dbReference type="Pfam" id="PF03006">
    <property type="entry name" value="HlyIII"/>
    <property type="match status" value="1"/>
</dbReference>
<dbReference type="EMBL" id="JBHTBN010000002">
    <property type="protein sequence ID" value="MFC7357377.1"/>
    <property type="molecule type" value="Genomic_DNA"/>
</dbReference>
<feature type="transmembrane region" description="Helical" evidence="7">
    <location>
        <begin position="80"/>
        <end position="98"/>
    </location>
</feature>
<sequence>MRIQSEKEEFYNVATHAIGFILSVIGFVLLLIFHKYDSFQGILGVTLYGLSLATLYFASTRYHFEKDENRKIFYRKLDHISIYLLIAGTYSPVVLITLSESNGWLLFWIVWGIAALGTILKIFFTGRFEVISLLLYLVMGWLIVFDFSALKAAVDSTGLYLLMGGGAAYTLGIFFYVFNKMKYNHVIWHFFVLIGSILHYLFILFSVI</sequence>
<evidence type="ECO:0000256" key="7">
    <source>
        <dbReference type="SAM" id="Phobius"/>
    </source>
</evidence>
<feature type="transmembrane region" description="Helical" evidence="7">
    <location>
        <begin position="159"/>
        <end position="179"/>
    </location>
</feature>
<dbReference type="Proteomes" id="UP001596415">
    <property type="component" value="Unassembled WGS sequence"/>
</dbReference>
<evidence type="ECO:0000313" key="9">
    <source>
        <dbReference type="Proteomes" id="UP001596415"/>
    </source>
</evidence>
<feature type="transmembrane region" description="Helical" evidence="7">
    <location>
        <begin position="104"/>
        <end position="124"/>
    </location>
</feature>
<dbReference type="PANTHER" id="PTHR20855">
    <property type="entry name" value="ADIPOR/PROGESTIN RECEPTOR-RELATED"/>
    <property type="match status" value="1"/>
</dbReference>
<protein>
    <submittedName>
        <fullName evidence="8">Hemolysin III family protein</fullName>
    </submittedName>
</protein>
<organism evidence="8 9">
    <name type="scientific">Jejudonia soesokkakensis</name>
    <dbReference type="NCBI Taxonomy" id="1323432"/>
    <lineage>
        <taxon>Bacteria</taxon>
        <taxon>Pseudomonadati</taxon>
        <taxon>Bacteroidota</taxon>
        <taxon>Flavobacteriia</taxon>
        <taxon>Flavobacteriales</taxon>
        <taxon>Flavobacteriaceae</taxon>
        <taxon>Jejudonia</taxon>
    </lineage>
</organism>
<evidence type="ECO:0000256" key="4">
    <source>
        <dbReference type="ARBA" id="ARBA00022692"/>
    </source>
</evidence>
<gene>
    <name evidence="8" type="ORF">ACFQO1_06745</name>
</gene>
<dbReference type="RefSeq" id="WP_380217218.1">
    <property type="nucleotide sequence ID" value="NZ_JBHTBN010000002.1"/>
</dbReference>
<comment type="subcellular location">
    <subcellularLocation>
        <location evidence="1">Cell membrane</location>
        <topology evidence="1">Multi-pass membrane protein</topology>
    </subcellularLocation>
</comment>
<keyword evidence="4 7" id="KW-0812">Transmembrane</keyword>
<evidence type="ECO:0000313" key="8">
    <source>
        <dbReference type="EMBL" id="MFC7357377.1"/>
    </source>
</evidence>
<dbReference type="InterPro" id="IPR004254">
    <property type="entry name" value="AdipoR/HlyIII-related"/>
</dbReference>
<keyword evidence="5 7" id="KW-1133">Transmembrane helix</keyword>
<feature type="transmembrane region" description="Helical" evidence="7">
    <location>
        <begin position="12"/>
        <end position="33"/>
    </location>
</feature>
<feature type="transmembrane region" description="Helical" evidence="7">
    <location>
        <begin position="39"/>
        <end position="59"/>
    </location>
</feature>
<feature type="transmembrane region" description="Helical" evidence="7">
    <location>
        <begin position="133"/>
        <end position="153"/>
    </location>
</feature>
<keyword evidence="3" id="KW-1003">Cell membrane</keyword>
<comment type="similarity">
    <text evidence="2">Belongs to the UPF0073 (Hly-III) family.</text>
</comment>
<evidence type="ECO:0000256" key="5">
    <source>
        <dbReference type="ARBA" id="ARBA00022989"/>
    </source>
</evidence>
<evidence type="ECO:0000256" key="1">
    <source>
        <dbReference type="ARBA" id="ARBA00004651"/>
    </source>
</evidence>
<accession>A0ABW2MV26</accession>
<feature type="transmembrane region" description="Helical" evidence="7">
    <location>
        <begin position="186"/>
        <end position="207"/>
    </location>
</feature>
<dbReference type="PANTHER" id="PTHR20855:SF3">
    <property type="entry name" value="LD03007P"/>
    <property type="match status" value="1"/>
</dbReference>
<evidence type="ECO:0000256" key="2">
    <source>
        <dbReference type="ARBA" id="ARBA00008488"/>
    </source>
</evidence>
<dbReference type="InterPro" id="IPR005744">
    <property type="entry name" value="Hy-lIII"/>
</dbReference>
<evidence type="ECO:0000256" key="3">
    <source>
        <dbReference type="ARBA" id="ARBA00022475"/>
    </source>
</evidence>
<dbReference type="NCBIfam" id="TIGR01065">
    <property type="entry name" value="hlyIII"/>
    <property type="match status" value="1"/>
</dbReference>
<reference evidence="9" key="1">
    <citation type="journal article" date="2019" name="Int. J. Syst. Evol. Microbiol.">
        <title>The Global Catalogue of Microorganisms (GCM) 10K type strain sequencing project: providing services to taxonomists for standard genome sequencing and annotation.</title>
        <authorList>
            <consortium name="The Broad Institute Genomics Platform"/>
            <consortium name="The Broad Institute Genome Sequencing Center for Infectious Disease"/>
            <person name="Wu L."/>
            <person name="Ma J."/>
        </authorList>
    </citation>
    <scope>NUCLEOTIDE SEQUENCE [LARGE SCALE GENOMIC DNA]</scope>
    <source>
        <strain evidence="9">CGMCC 1.16306</strain>
    </source>
</reference>
<evidence type="ECO:0000256" key="6">
    <source>
        <dbReference type="ARBA" id="ARBA00023136"/>
    </source>
</evidence>
<keyword evidence="9" id="KW-1185">Reference proteome</keyword>
<name>A0ABW2MV26_9FLAO</name>
<keyword evidence="6 7" id="KW-0472">Membrane</keyword>
<comment type="caution">
    <text evidence="8">The sequence shown here is derived from an EMBL/GenBank/DDBJ whole genome shotgun (WGS) entry which is preliminary data.</text>
</comment>
<proteinExistence type="inferred from homology"/>